<organism evidence="2 3">
    <name type="scientific">Pseudovibrio ascidiaceicola</name>
    <dbReference type="NCBI Taxonomy" id="285279"/>
    <lineage>
        <taxon>Bacteria</taxon>
        <taxon>Pseudomonadati</taxon>
        <taxon>Pseudomonadota</taxon>
        <taxon>Alphaproteobacteria</taxon>
        <taxon>Hyphomicrobiales</taxon>
        <taxon>Stappiaceae</taxon>
        <taxon>Pseudovibrio</taxon>
    </lineage>
</organism>
<protein>
    <submittedName>
        <fullName evidence="2">Uncharacterized protein</fullName>
    </submittedName>
</protein>
<sequence>MPFTVRGMSAYAKAAACSIFAVALLGSAASAEDKSVPSAGFKAAQDAYAIAWQQQPLAFTAAKFIALPAESYGAYTALETAEFQSGDPLTVYAEPVGFSYKEVSGTYAIDLSVDFELRNTTGQVLASQDGFTALHSASFNQIREYQTSLSFNLTGLQAGEYVLKVQFNDENSEKSGSFELPFSMKDAPLQN</sequence>
<gene>
    <name evidence="2" type="ORF">SAMN04488518_102329</name>
</gene>
<keyword evidence="3" id="KW-1185">Reference proteome</keyword>
<name>A0A1I3X1M2_9HYPH</name>
<comment type="caution">
    <text evidence="2">The sequence shown here is derived from an EMBL/GenBank/DDBJ whole genome shotgun (WGS) entry which is preliminary data.</text>
</comment>
<proteinExistence type="predicted"/>
<dbReference type="Proteomes" id="UP000199598">
    <property type="component" value="Unassembled WGS sequence"/>
</dbReference>
<feature type="chain" id="PRO_5045309836" evidence="1">
    <location>
        <begin position="32"/>
        <end position="191"/>
    </location>
</feature>
<keyword evidence="1" id="KW-0732">Signal</keyword>
<dbReference type="RefSeq" id="WP_093517542.1">
    <property type="nucleotide sequence ID" value="NZ_FOSK01000002.1"/>
</dbReference>
<accession>A0A1I3X1M2</accession>
<feature type="signal peptide" evidence="1">
    <location>
        <begin position="1"/>
        <end position="31"/>
    </location>
</feature>
<dbReference type="EMBL" id="FOSK01000002">
    <property type="protein sequence ID" value="SFK13692.1"/>
    <property type="molecule type" value="Genomic_DNA"/>
</dbReference>
<evidence type="ECO:0000313" key="3">
    <source>
        <dbReference type="Proteomes" id="UP000199598"/>
    </source>
</evidence>
<evidence type="ECO:0000313" key="2">
    <source>
        <dbReference type="EMBL" id="SFK13692.1"/>
    </source>
</evidence>
<reference evidence="2 3" key="1">
    <citation type="submission" date="2016-10" db="EMBL/GenBank/DDBJ databases">
        <authorList>
            <person name="Varghese N."/>
            <person name="Submissions S."/>
        </authorList>
    </citation>
    <scope>NUCLEOTIDE SEQUENCE [LARGE SCALE GENOMIC DNA]</scope>
    <source>
        <strain evidence="2 3">DSM 16392</strain>
    </source>
</reference>
<evidence type="ECO:0000256" key="1">
    <source>
        <dbReference type="SAM" id="SignalP"/>
    </source>
</evidence>